<dbReference type="Pfam" id="PF01077">
    <property type="entry name" value="NIR_SIR"/>
    <property type="match status" value="1"/>
</dbReference>
<proteinExistence type="inferred from homology"/>
<dbReference type="GO" id="GO:0050311">
    <property type="term" value="F:sulfite reductase (ferredoxin) activity"/>
    <property type="evidence" value="ECO:0007669"/>
    <property type="project" value="TreeGrafter"/>
</dbReference>
<evidence type="ECO:0000313" key="22">
    <source>
        <dbReference type="Proteomes" id="UP000327013"/>
    </source>
</evidence>
<evidence type="ECO:0000256" key="8">
    <source>
        <dbReference type="ARBA" id="ARBA00022490"/>
    </source>
</evidence>
<protein>
    <recommendedName>
        <fullName evidence="18">Sulfite reductase [NADPH] subunit beta</fullName>
        <ecNumber evidence="6">1.8.1.2</ecNumber>
    </recommendedName>
</protein>
<dbReference type="InterPro" id="IPR036136">
    <property type="entry name" value="Nit/Sulf_reduc_fer-like_dom_sf"/>
</dbReference>
<comment type="similarity">
    <text evidence="5">Belongs to the nitrite and sulfite reductase 4Fe-4S domain family.</text>
</comment>
<dbReference type="Pfam" id="PF00258">
    <property type="entry name" value="Flavodoxin_1"/>
    <property type="match status" value="1"/>
</dbReference>
<dbReference type="GO" id="GO:0004783">
    <property type="term" value="F:sulfite reductase (NADPH) activity"/>
    <property type="evidence" value="ECO:0007669"/>
    <property type="project" value="UniProtKB-EC"/>
</dbReference>
<dbReference type="EMBL" id="VIBQ01000076">
    <property type="protein sequence ID" value="KAB8627259.1"/>
    <property type="molecule type" value="Genomic_DNA"/>
</dbReference>
<dbReference type="PANTHER" id="PTHR11493">
    <property type="entry name" value="SULFITE REDUCTASE [NADPH] SUBUNIT BETA-RELATED"/>
    <property type="match status" value="1"/>
</dbReference>
<dbReference type="Gene3D" id="3.30.413.10">
    <property type="entry name" value="Sulfite Reductase Hemoprotein, domain 1"/>
    <property type="match status" value="2"/>
</dbReference>
<evidence type="ECO:0000256" key="17">
    <source>
        <dbReference type="ARBA" id="ARBA00063391"/>
    </source>
</evidence>
<dbReference type="InterPro" id="IPR005117">
    <property type="entry name" value="NiRdtase/SiRdtase_haem-b_fer"/>
</dbReference>
<dbReference type="SUPFAM" id="SSF52518">
    <property type="entry name" value="Thiamin diphosphate-binding fold (THDP-binding)"/>
    <property type="match status" value="2"/>
</dbReference>
<dbReference type="SUPFAM" id="SSF52218">
    <property type="entry name" value="Flavoproteins"/>
    <property type="match status" value="1"/>
</dbReference>
<dbReference type="GO" id="GO:0005737">
    <property type="term" value="C:cytoplasm"/>
    <property type="evidence" value="ECO:0007669"/>
    <property type="project" value="UniProtKB-SubCell"/>
</dbReference>
<dbReference type="GO" id="GO:0009337">
    <property type="term" value="C:sulfite reductase complex (NADPH)"/>
    <property type="evidence" value="ECO:0007669"/>
    <property type="project" value="UniProtKB-ARBA"/>
</dbReference>
<evidence type="ECO:0000256" key="3">
    <source>
        <dbReference type="ARBA" id="ARBA00004496"/>
    </source>
</evidence>
<dbReference type="PRINTS" id="PR00397">
    <property type="entry name" value="SIROHAEM"/>
</dbReference>
<dbReference type="SUPFAM" id="SSF56014">
    <property type="entry name" value="Nitrite and sulphite reductase 4Fe-4S domain-like"/>
    <property type="match status" value="2"/>
</dbReference>
<dbReference type="InterPro" id="IPR029061">
    <property type="entry name" value="THDP-binding"/>
</dbReference>
<keyword evidence="13" id="KW-0408">Iron</keyword>
<evidence type="ECO:0000256" key="11">
    <source>
        <dbReference type="ARBA" id="ARBA00022857"/>
    </source>
</evidence>
<dbReference type="InterPro" id="IPR001094">
    <property type="entry name" value="Flavdoxin-like"/>
</dbReference>
<evidence type="ECO:0000256" key="15">
    <source>
        <dbReference type="ARBA" id="ARBA00052219"/>
    </source>
</evidence>
<comment type="function">
    <text evidence="16">Catalyzes the reduction of sulfite to sulfide, one of several activities required for the biosynthesis of L-cysteine from sulfate.</text>
</comment>
<dbReference type="GO" id="GO:0020037">
    <property type="term" value="F:heme binding"/>
    <property type="evidence" value="ECO:0007669"/>
    <property type="project" value="InterPro"/>
</dbReference>
<feature type="compositionally biased region" description="Low complexity" evidence="19">
    <location>
        <begin position="210"/>
        <end position="234"/>
    </location>
</feature>
<dbReference type="InterPro" id="IPR045854">
    <property type="entry name" value="NO2/SO3_Rdtase_4Fe4S_sf"/>
</dbReference>
<comment type="cofactor">
    <cofactor evidence="2">
        <name>[4Fe-4S] cluster</name>
        <dbReference type="ChEBI" id="CHEBI:49883"/>
    </cofactor>
</comment>
<dbReference type="InterPro" id="IPR006067">
    <property type="entry name" value="NO2/SO3_Rdtase_4Fe4S_dom"/>
</dbReference>
<evidence type="ECO:0000256" key="14">
    <source>
        <dbReference type="ARBA" id="ARBA00023014"/>
    </source>
</evidence>
<dbReference type="InterPro" id="IPR009014">
    <property type="entry name" value="Transketo_C/PFOR_II"/>
</dbReference>
<feature type="domain" description="Flavodoxin-like" evidence="20">
    <location>
        <begin position="765"/>
        <end position="914"/>
    </location>
</feature>
<dbReference type="SUPFAM" id="SSF52922">
    <property type="entry name" value="TK C-terminal domain-like"/>
    <property type="match status" value="1"/>
</dbReference>
<reference evidence="21 22" key="1">
    <citation type="submission" date="2019-06" db="EMBL/GenBank/DDBJ databases">
        <title>A chromosomal-level reference genome of Carpinus fangiana (Coryloideae, Betulaceae).</title>
        <authorList>
            <person name="Yang X."/>
            <person name="Wang Z."/>
            <person name="Zhang L."/>
            <person name="Hao G."/>
            <person name="Liu J."/>
            <person name="Yang Y."/>
        </authorList>
    </citation>
    <scope>NUCLEOTIDE SEQUENCE [LARGE SCALE GENOMIC DNA]</scope>
    <source>
        <strain evidence="21">Cfa_2016G</strain>
        <tissue evidence="21">Leaf</tissue>
    </source>
</reference>
<evidence type="ECO:0000259" key="20">
    <source>
        <dbReference type="PROSITE" id="PS50902"/>
    </source>
</evidence>
<sequence length="1554" mass="170743">MASISSASEAVARIAYQASDVVVSVQSSLSSASSPFAPHLHRLSAAKTPSIVSKKQTDVLPVRANADPLLSTYSPLRAGSLVSVTTISSILVQSIPHLYKLAQYPVVIHVALASSSETPSDYSDITAIRQCGFTFLHSETLREAQDLALTAHALAARSGRGVIHFFEEEKLSQDKPISADYEQLVERLLDTPASRSRRETTHAHDNTIYADSSRAAAAPSVADSSSREPSTSTTSRRDSDSKNSDNTSMTSVDSQPPKPVSSEDIFKATKEIWAAIGQVTGRTYTAFEYTGPSNAKAALLAFGADAGVLGEEMGAAAPHDPFVNTGLLTVRLYRPWLGLVLRDFLPKSITKIAVLEQVRRKTTKWGPLLMDVLTSIGGNAGAPQVVGYQLGHLERSTIKQALSGIFTNLMSETPIQNLEVGRSAIANALQEAPEQPQLENAYMKILDQVFENKLHIANRLGAKDAGVSAQTAASPEYGFGALLARQERRKKFIGEVQTAAREGDFTTENPKSWLSAWALKAEDSQKVNEAADQALARLTTDASPTAQKLLKSKSLFHKESQWLVGSDAWAYDLGNSGVHHVLASGKNINMLIIDSTPHSERAAADAERRKKDIGLYAMNFGNAYVASTAVYSSYTQVLEAMIEADKFDGPSVVLAYLPYHKESDSPLAVLQETKRAVDSGYWPLYRWQPAVGDAEPRFQLDSERIKKELEQFLARDSQLTQLIRRQPEFASNLSGSYGSEVRDLQKRKAKDAYGKLLESLYGAPMTVLFASDNGNAENLAKRLGNRGKARGLKTLVMAMDDYPIEDLPTEENVIFVTSTAGQGEFPQNGHAMWQGLKDSTDLDLANVRFSVFALGDSHYWPRKEDKVYYNKPGKDLHARLLALAGTPLAECGLGDDQDPDGYQTGYADWEPKLWQALGVDNVEGLPEEPPPITNEDIKIQSNFLRGTIAEGLLDTSTGAISASDQQLTKFHGTYMQDDRDLRDERKAQGLEPAYSFMIRCRLASGVATPKQWIQMDDISTNLGNETMKLTTRQTFQFHGIVKGKLRPAMQEINKALMTTLAACGDVNRNVMCSSLPQHSKYHSQVHKVSQKISDYLLPATHAYHEIWLKDEDNKKTQVAGDAIVDTEPMYGPTYLPRKFKITIAIPPHNDTDVYAHDVGLIAIQDPETKLLKGFNILAGGGMGVTHNNKKTYPRTGSMFGFCTPDQAHIVCEKIMLVQRDNGDRKNRKHARLKYTIDDMGVDVFKGKVEELWGQKFGEPAAFKFDSNIDTFGWQKDENGKSHFTMFIENGRIEDTADFPMKTGLREIAKVHKGEFRLTGNQHLILSDVTEADLSRMKELLKKYKLDNTNFSGLRLSSSACVAFPTCGLAMAESERYLPELVSKLEGTLEENGLRQDSIVMRMTGCPNGCARPWLAEVALVGKSFGAYNLMLGGGYHGQRINKLYRSSVKEDEILEILKPLIKRYALERNQGERFGDFVIRIGVIKPTTEGKYFHEDSQSKRPIPFCGAAPALDAGGCAAPSFVLVSYFGDTDCVSLRAGFNGPIARPGGAAFGA</sequence>
<dbReference type="GO" id="GO:0051539">
    <property type="term" value="F:4 iron, 4 sulfur cluster binding"/>
    <property type="evidence" value="ECO:0007669"/>
    <property type="project" value="UniProtKB-KW"/>
</dbReference>
<dbReference type="InterPro" id="IPR029039">
    <property type="entry name" value="Flavoprotein-like_sf"/>
</dbReference>
<dbReference type="Proteomes" id="UP000327013">
    <property type="component" value="Unassembled WGS sequence"/>
</dbReference>
<dbReference type="Gene3D" id="3.40.50.360">
    <property type="match status" value="1"/>
</dbReference>
<dbReference type="FunFam" id="3.30.413.10:FF:000004">
    <property type="entry name" value="Sulfite reductase [NADPH] hemoprotein beta-component"/>
    <property type="match status" value="1"/>
</dbReference>
<comment type="catalytic activity">
    <reaction evidence="15">
        <text>hydrogen sulfide + 3 NADP(+) + 3 H2O = sulfite + 3 NADPH + 4 H(+)</text>
        <dbReference type="Rhea" id="RHEA:13801"/>
        <dbReference type="ChEBI" id="CHEBI:15377"/>
        <dbReference type="ChEBI" id="CHEBI:15378"/>
        <dbReference type="ChEBI" id="CHEBI:17359"/>
        <dbReference type="ChEBI" id="CHEBI:29919"/>
        <dbReference type="ChEBI" id="CHEBI:57783"/>
        <dbReference type="ChEBI" id="CHEBI:58349"/>
        <dbReference type="EC" id="1.8.1.2"/>
    </reaction>
</comment>
<gene>
    <name evidence="21" type="ORF">FH972_026092</name>
</gene>
<feature type="region of interest" description="Disordered" evidence="19">
    <location>
        <begin position="190"/>
        <end position="261"/>
    </location>
</feature>
<dbReference type="FunFam" id="3.40.50.970:FF:000051">
    <property type="entry name" value="Sulfite reductase beta subunit"/>
    <property type="match status" value="1"/>
</dbReference>
<dbReference type="PANTHER" id="PTHR11493:SF47">
    <property type="entry name" value="SULFITE REDUCTASE [NADPH] SUBUNIT BETA"/>
    <property type="match status" value="1"/>
</dbReference>
<dbReference type="EC" id="1.8.1.2" evidence="6"/>
<keyword evidence="11" id="KW-0521">NADP</keyword>
<evidence type="ECO:0000256" key="16">
    <source>
        <dbReference type="ARBA" id="ARBA00057613"/>
    </source>
</evidence>
<dbReference type="SUPFAM" id="SSF55124">
    <property type="entry name" value="Nitrite/Sulfite reductase N-terminal domain-like"/>
    <property type="match status" value="2"/>
</dbReference>
<evidence type="ECO:0000256" key="13">
    <source>
        <dbReference type="ARBA" id="ARBA00023004"/>
    </source>
</evidence>
<dbReference type="InterPro" id="IPR006066">
    <property type="entry name" value="NO2/SO3_Rdtase_FeS/sirohaem_BS"/>
</dbReference>
<evidence type="ECO:0000256" key="5">
    <source>
        <dbReference type="ARBA" id="ARBA00010429"/>
    </source>
</evidence>
<dbReference type="InterPro" id="IPR045169">
    <property type="entry name" value="NO2/SO3_Rdtase_4Fe4S_prot"/>
</dbReference>
<evidence type="ECO:0000256" key="2">
    <source>
        <dbReference type="ARBA" id="ARBA00001966"/>
    </source>
</evidence>
<keyword evidence="22" id="KW-1185">Reference proteome</keyword>
<keyword evidence="8" id="KW-0963">Cytoplasm</keyword>
<comment type="pathway">
    <text evidence="4">Sulfur metabolism; hydrogen sulfide biosynthesis; hydrogen sulfide from sulfite (NADPH route): step 1/1.</text>
</comment>
<keyword evidence="9" id="KW-0349">Heme</keyword>
<evidence type="ECO:0000256" key="6">
    <source>
        <dbReference type="ARBA" id="ARBA00012604"/>
    </source>
</evidence>
<dbReference type="PROSITE" id="PS00365">
    <property type="entry name" value="NIR_SIR"/>
    <property type="match status" value="1"/>
</dbReference>
<dbReference type="InterPro" id="IPR002880">
    <property type="entry name" value="Pyrv_Fd/Flavodoxin_OxRdtase_N"/>
</dbReference>
<evidence type="ECO:0000256" key="1">
    <source>
        <dbReference type="ARBA" id="ARBA00001929"/>
    </source>
</evidence>
<dbReference type="GO" id="GO:0010181">
    <property type="term" value="F:FMN binding"/>
    <property type="evidence" value="ECO:0007669"/>
    <property type="project" value="InterPro"/>
</dbReference>
<comment type="subunit">
    <text evidence="17">Alpha(2)-beta(2). The alpha component is a flavoprotein, the beta component is a hemoprotein.</text>
</comment>
<comment type="cofactor">
    <cofactor evidence="1">
        <name>siroheme</name>
        <dbReference type="ChEBI" id="CHEBI:60052"/>
    </cofactor>
</comment>
<name>A0A5N6L2X8_9ROSI</name>
<evidence type="ECO:0000256" key="9">
    <source>
        <dbReference type="ARBA" id="ARBA00022617"/>
    </source>
</evidence>
<dbReference type="GO" id="GO:0000103">
    <property type="term" value="P:sulfate assimilation"/>
    <property type="evidence" value="ECO:0007669"/>
    <property type="project" value="UniProtKB-ARBA"/>
</dbReference>
<dbReference type="OrthoDB" id="1919656at2759"/>
<feature type="compositionally biased region" description="Basic and acidic residues" evidence="19">
    <location>
        <begin position="196"/>
        <end position="205"/>
    </location>
</feature>
<dbReference type="FunFam" id="3.40.50.360:FF:000016">
    <property type="entry name" value="Sulfite reductase subunit beta"/>
    <property type="match status" value="1"/>
</dbReference>
<keyword evidence="10" id="KW-0479">Metal-binding</keyword>
<evidence type="ECO:0000313" key="21">
    <source>
        <dbReference type="EMBL" id="KAB8627259.1"/>
    </source>
</evidence>
<dbReference type="Gene3D" id="3.40.50.970">
    <property type="match status" value="2"/>
</dbReference>
<keyword evidence="14" id="KW-0411">Iron-sulfur</keyword>
<evidence type="ECO:0000256" key="19">
    <source>
        <dbReference type="SAM" id="MobiDB-lite"/>
    </source>
</evidence>
<keyword evidence="7" id="KW-0004">4Fe-4S</keyword>
<evidence type="ECO:0000256" key="18">
    <source>
        <dbReference type="ARBA" id="ARBA00067595"/>
    </source>
</evidence>
<comment type="caution">
    <text evidence="21">The sequence shown here is derived from an EMBL/GenBank/DDBJ whole genome shotgun (WGS) entry which is preliminary data.</text>
</comment>
<comment type="subcellular location">
    <subcellularLocation>
        <location evidence="3">Cytoplasm</location>
    </subcellularLocation>
</comment>
<dbReference type="NCBIfam" id="NF010029">
    <property type="entry name" value="PRK13504.1"/>
    <property type="match status" value="1"/>
</dbReference>
<accession>A0A5N6L2X8</accession>
<dbReference type="FunFam" id="3.30.413.10:FF:000003">
    <property type="entry name" value="Sulfite reductase [NADPH] hemoprotein beta-component"/>
    <property type="match status" value="1"/>
</dbReference>
<evidence type="ECO:0000256" key="4">
    <source>
        <dbReference type="ARBA" id="ARBA00004774"/>
    </source>
</evidence>
<dbReference type="Pfam" id="PF01855">
    <property type="entry name" value="POR_N"/>
    <property type="match status" value="1"/>
</dbReference>
<keyword evidence="12" id="KW-0560">Oxidoreductase</keyword>
<dbReference type="PRINTS" id="PR00369">
    <property type="entry name" value="FLAVODOXIN"/>
</dbReference>
<organism evidence="21 22">
    <name type="scientific">Carpinus fangiana</name>
    <dbReference type="NCBI Taxonomy" id="176857"/>
    <lineage>
        <taxon>Eukaryota</taxon>
        <taxon>Viridiplantae</taxon>
        <taxon>Streptophyta</taxon>
        <taxon>Embryophyta</taxon>
        <taxon>Tracheophyta</taxon>
        <taxon>Spermatophyta</taxon>
        <taxon>Magnoliopsida</taxon>
        <taxon>eudicotyledons</taxon>
        <taxon>Gunneridae</taxon>
        <taxon>Pentapetalae</taxon>
        <taxon>rosids</taxon>
        <taxon>fabids</taxon>
        <taxon>Fagales</taxon>
        <taxon>Betulaceae</taxon>
        <taxon>Carpinus</taxon>
    </lineage>
</organism>
<dbReference type="Gene3D" id="3.40.50.920">
    <property type="match status" value="1"/>
</dbReference>
<dbReference type="GO" id="GO:0046872">
    <property type="term" value="F:metal ion binding"/>
    <property type="evidence" value="ECO:0007669"/>
    <property type="project" value="UniProtKB-KW"/>
</dbReference>
<dbReference type="Pfam" id="PF03460">
    <property type="entry name" value="NIR_SIR_ferr"/>
    <property type="match status" value="2"/>
</dbReference>
<dbReference type="FunFam" id="3.40.50.920:FF:000007">
    <property type="entry name" value="Pyruvate:ferredoxin (Flavodoxin) oxidoreductase"/>
    <property type="match status" value="1"/>
</dbReference>
<evidence type="ECO:0000256" key="10">
    <source>
        <dbReference type="ARBA" id="ARBA00022723"/>
    </source>
</evidence>
<dbReference type="InterPro" id="IPR008254">
    <property type="entry name" value="Flavodoxin/NO_synth"/>
</dbReference>
<dbReference type="PROSITE" id="PS50902">
    <property type="entry name" value="FLAVODOXIN_LIKE"/>
    <property type="match status" value="1"/>
</dbReference>
<evidence type="ECO:0000256" key="7">
    <source>
        <dbReference type="ARBA" id="ARBA00022485"/>
    </source>
</evidence>
<evidence type="ECO:0000256" key="12">
    <source>
        <dbReference type="ARBA" id="ARBA00023002"/>
    </source>
</evidence>